<dbReference type="PROSITE" id="PS50088">
    <property type="entry name" value="ANK_REPEAT"/>
    <property type="match status" value="1"/>
</dbReference>
<feature type="compositionally biased region" description="Basic and acidic residues" evidence="2">
    <location>
        <begin position="209"/>
        <end position="218"/>
    </location>
</feature>
<dbReference type="OrthoDB" id="823504at2759"/>
<feature type="region of interest" description="Disordered" evidence="2">
    <location>
        <begin position="131"/>
        <end position="277"/>
    </location>
</feature>
<feature type="chain" id="PRO_5020556054" evidence="3">
    <location>
        <begin position="27"/>
        <end position="354"/>
    </location>
</feature>
<dbReference type="Gene3D" id="1.25.40.20">
    <property type="entry name" value="Ankyrin repeat-containing domain"/>
    <property type="match status" value="1"/>
</dbReference>
<feature type="signal peptide" evidence="3">
    <location>
        <begin position="1"/>
        <end position="26"/>
    </location>
</feature>
<evidence type="ECO:0000256" key="1">
    <source>
        <dbReference type="PROSITE-ProRule" id="PRU00023"/>
    </source>
</evidence>
<keyword evidence="5" id="KW-1185">Reference proteome</keyword>
<dbReference type="EMBL" id="NAJN01000900">
    <property type="protein sequence ID" value="TKA67538.1"/>
    <property type="molecule type" value="Genomic_DNA"/>
</dbReference>
<protein>
    <submittedName>
        <fullName evidence="4">Uncharacterized protein</fullName>
    </submittedName>
</protein>
<dbReference type="SUPFAM" id="SSF48403">
    <property type="entry name" value="Ankyrin repeat"/>
    <property type="match status" value="1"/>
</dbReference>
<name>A0A4U0WXL7_9PEZI</name>
<evidence type="ECO:0000256" key="2">
    <source>
        <dbReference type="SAM" id="MobiDB-lite"/>
    </source>
</evidence>
<dbReference type="Pfam" id="PF00023">
    <property type="entry name" value="Ank"/>
    <property type="match status" value="1"/>
</dbReference>
<proteinExistence type="predicted"/>
<dbReference type="InterPro" id="IPR036770">
    <property type="entry name" value="Ankyrin_rpt-contain_sf"/>
</dbReference>
<feature type="compositionally biased region" description="Polar residues" evidence="2">
    <location>
        <begin position="164"/>
        <end position="173"/>
    </location>
</feature>
<comment type="caution">
    <text evidence="4">The sequence shown here is derived from an EMBL/GenBank/DDBJ whole genome shotgun (WGS) entry which is preliminary data.</text>
</comment>
<sequence length="354" mass="37423">MLSSRHAPSAALLPLILVVPPHLYLGMTTSISTTSPLSATSSSPLSPSSATHAHPLTLAQDIHGNTPLHHASASGSLKALRVLLSFGANPLAQNALAWTPLDYSQTVAAEVYFRNLVAEFEKRRVENLQKEREERRRLGGGVRLITGDGEEQQQGVEEGERVTRQQQHQQWSPVESRREVTPAAARSEGWGAGAGAGAATAQRPPSLPDIHDRLDSEIPHPQQPSLSRPNRNTTLPSPLTPPPRPAAGQRTPTCPASSTRSAANSPNALRTPHSADQPNAAACNGEYVYTCALSPAASTTRSVRPLTGAPAGSETKAAKAREAEVGGGKGGGMSVVRVKSFARGVGNQMWWKAC</sequence>
<dbReference type="PROSITE" id="PS50297">
    <property type="entry name" value="ANK_REP_REGION"/>
    <property type="match status" value="1"/>
</dbReference>
<evidence type="ECO:0000256" key="3">
    <source>
        <dbReference type="SAM" id="SignalP"/>
    </source>
</evidence>
<feature type="region of interest" description="Disordered" evidence="2">
    <location>
        <begin position="302"/>
        <end position="330"/>
    </location>
</feature>
<dbReference type="Proteomes" id="UP000308768">
    <property type="component" value="Unassembled WGS sequence"/>
</dbReference>
<organism evidence="4 5">
    <name type="scientific">Cryomyces minteri</name>
    <dbReference type="NCBI Taxonomy" id="331657"/>
    <lineage>
        <taxon>Eukaryota</taxon>
        <taxon>Fungi</taxon>
        <taxon>Dikarya</taxon>
        <taxon>Ascomycota</taxon>
        <taxon>Pezizomycotina</taxon>
        <taxon>Dothideomycetes</taxon>
        <taxon>Dothideomycetes incertae sedis</taxon>
        <taxon>Cryomyces</taxon>
    </lineage>
</organism>
<evidence type="ECO:0000313" key="5">
    <source>
        <dbReference type="Proteomes" id="UP000308768"/>
    </source>
</evidence>
<accession>A0A4U0WXL7</accession>
<feature type="repeat" description="ANK" evidence="1">
    <location>
        <begin position="63"/>
        <end position="95"/>
    </location>
</feature>
<feature type="compositionally biased region" description="Polar residues" evidence="2">
    <location>
        <begin position="250"/>
        <end position="268"/>
    </location>
</feature>
<keyword evidence="1" id="KW-0040">ANK repeat</keyword>
<dbReference type="InterPro" id="IPR002110">
    <property type="entry name" value="Ankyrin_rpt"/>
</dbReference>
<dbReference type="SMART" id="SM00248">
    <property type="entry name" value="ANK"/>
    <property type="match status" value="1"/>
</dbReference>
<dbReference type="AlphaFoldDB" id="A0A4U0WXL7"/>
<dbReference type="STRING" id="331657.A0A4U0WXL7"/>
<reference evidence="4 5" key="1">
    <citation type="submission" date="2017-03" db="EMBL/GenBank/DDBJ databases">
        <title>Genomes of endolithic fungi from Antarctica.</title>
        <authorList>
            <person name="Coleine C."/>
            <person name="Masonjones S."/>
            <person name="Stajich J.E."/>
        </authorList>
    </citation>
    <scope>NUCLEOTIDE SEQUENCE [LARGE SCALE GENOMIC DNA]</scope>
    <source>
        <strain evidence="4 5">CCFEE 5187</strain>
    </source>
</reference>
<gene>
    <name evidence="4" type="ORF">B0A49_07621</name>
</gene>
<evidence type="ECO:0000313" key="4">
    <source>
        <dbReference type="EMBL" id="TKA67538.1"/>
    </source>
</evidence>
<keyword evidence="3" id="KW-0732">Signal</keyword>